<accession>A0A150L9B1</accession>
<reference evidence="2 3" key="1">
    <citation type="submission" date="2016-01" db="EMBL/GenBank/DDBJ databases">
        <title>Draft Genome Sequences of Seven Thermophilic Sporeformers Isolated from Foods.</title>
        <authorList>
            <person name="Berendsen E.M."/>
            <person name="Wells-Bennik M.H."/>
            <person name="Krawcyk A.O."/>
            <person name="De Jong A."/>
            <person name="Holsappel S."/>
            <person name="Eijlander R.T."/>
            <person name="Kuipers O.P."/>
        </authorList>
    </citation>
    <scope>NUCLEOTIDE SEQUENCE [LARGE SCALE GENOMIC DNA]</scope>
    <source>
        <strain evidence="2 3">B4135</strain>
    </source>
</reference>
<evidence type="ECO:0000313" key="3">
    <source>
        <dbReference type="Proteomes" id="UP000075683"/>
    </source>
</evidence>
<dbReference type="NCBIfam" id="NF033529">
    <property type="entry name" value="transpos_ISLre2"/>
    <property type="match status" value="1"/>
</dbReference>
<name>A0A150L9B1_9BACI</name>
<dbReference type="RefSeq" id="WP_061570088.1">
    <property type="nucleotide sequence ID" value="NZ_LQYT01000134.1"/>
</dbReference>
<protein>
    <recommendedName>
        <fullName evidence="4">ISLre2 family transposase</fullName>
    </recommendedName>
</protein>
<dbReference type="PATRIC" id="fig|301148.3.peg.2038"/>
<dbReference type="AlphaFoldDB" id="A0A150L9B1"/>
<sequence length="449" mass="52635">MQKITTKFPTIKDLESTLFHRLQELFADGMRRILEALDDWIMEYRDSARFRLKDQREISIETLFGTVRFKRRLYLDRKTGKHVFLLDQMLQYEGRDKLSPYLEELAIQFASQGPSYRDSAQRLKALLGYPVLSHEAIRDKLIEQAERPEPAHNERRPVRVLFVEVDGLYTHLQRNRRRGMENRIAVVHEGWENKGGRIRLKGKRHYLHTGEGDFWEGFGDFLVQHYDVDEQTWLVVNGDGAAWIEECTSYFHHCVFTLDRFHVARELKRYVGHLPKTWEKVRRALASFDPDTLLETLAAVPETKIAEEWQEEWRKYRAFLERHREHLRDYRETLRNAGIDTSGMRPMGSAEAQMRIMAKRTKGGGYSWSVRGVQAMLKTIMKSKEGRPLTNRREDTSQNVSSVKSTIRQWLREVKRESKGYIDGTIRLLLGPMQSSPTGQAIKGLLRGN</sequence>
<dbReference type="OrthoDB" id="2371514at2"/>
<dbReference type="Pfam" id="PF06782">
    <property type="entry name" value="UPF0236"/>
    <property type="match status" value="1"/>
</dbReference>
<dbReference type="InterPro" id="IPR009620">
    <property type="entry name" value="UPF0236"/>
</dbReference>
<dbReference type="STRING" id="301148.B4135_3971"/>
<organism evidence="2 3">
    <name type="scientific">Caldibacillus debilis</name>
    <dbReference type="NCBI Taxonomy" id="301148"/>
    <lineage>
        <taxon>Bacteria</taxon>
        <taxon>Bacillati</taxon>
        <taxon>Bacillota</taxon>
        <taxon>Bacilli</taxon>
        <taxon>Bacillales</taxon>
        <taxon>Bacillaceae</taxon>
        <taxon>Caldibacillus</taxon>
    </lineage>
</organism>
<dbReference type="EMBL" id="LQYT01000134">
    <property type="protein sequence ID" value="KYD08897.1"/>
    <property type="molecule type" value="Genomic_DNA"/>
</dbReference>
<gene>
    <name evidence="2" type="ORF">B4135_3971</name>
</gene>
<comment type="caution">
    <text evidence="2">The sequence shown here is derived from an EMBL/GenBank/DDBJ whole genome shotgun (WGS) entry which is preliminary data.</text>
</comment>
<evidence type="ECO:0000256" key="1">
    <source>
        <dbReference type="ARBA" id="ARBA00006539"/>
    </source>
</evidence>
<evidence type="ECO:0000313" key="2">
    <source>
        <dbReference type="EMBL" id="KYD08897.1"/>
    </source>
</evidence>
<dbReference type="Proteomes" id="UP000075683">
    <property type="component" value="Unassembled WGS sequence"/>
</dbReference>
<comment type="similarity">
    <text evidence="1">Belongs to the UPF0236 family.</text>
</comment>
<evidence type="ECO:0008006" key="4">
    <source>
        <dbReference type="Google" id="ProtNLM"/>
    </source>
</evidence>
<proteinExistence type="inferred from homology"/>